<evidence type="ECO:0000313" key="1">
    <source>
        <dbReference type="EMBL" id="MDC3419999.1"/>
    </source>
</evidence>
<gene>
    <name evidence="1" type="ORF">NC661_06400</name>
</gene>
<dbReference type="Proteomes" id="UP001145072">
    <property type="component" value="Unassembled WGS sequence"/>
</dbReference>
<proteinExistence type="predicted"/>
<dbReference type="InterPro" id="IPR058862">
    <property type="entry name" value="YgzA"/>
</dbReference>
<protein>
    <submittedName>
        <fullName evidence="1">Uncharacterized protein</fullName>
    </submittedName>
</protein>
<comment type="caution">
    <text evidence="1">The sequence shown here is derived from an EMBL/GenBank/DDBJ whole genome shotgun (WGS) entry which is preliminary data.</text>
</comment>
<accession>A0A9X3WME9</accession>
<reference evidence="1" key="1">
    <citation type="submission" date="2022-06" db="EMBL/GenBank/DDBJ databases">
        <title>Aquibacillus sp. a new bacterium isolated from soil saline samples.</title>
        <authorList>
            <person name="Galisteo C."/>
            <person name="De La Haba R."/>
            <person name="Sanchez-Porro C."/>
            <person name="Ventosa A."/>
        </authorList>
    </citation>
    <scope>NUCLEOTIDE SEQUENCE</scope>
    <source>
        <strain evidence="1">JCM 12387</strain>
    </source>
</reference>
<dbReference type="Pfam" id="PF25847">
    <property type="entry name" value="YgzA"/>
    <property type="match status" value="1"/>
</dbReference>
<dbReference type="RefSeq" id="WP_259868626.1">
    <property type="nucleotide sequence ID" value="NZ_JAMQJZ010000004.1"/>
</dbReference>
<dbReference type="AlphaFoldDB" id="A0A9X3WME9"/>
<organism evidence="1 2">
    <name type="scientific">Aquibacillus koreensis</name>
    <dbReference type="NCBI Taxonomy" id="279446"/>
    <lineage>
        <taxon>Bacteria</taxon>
        <taxon>Bacillati</taxon>
        <taxon>Bacillota</taxon>
        <taxon>Bacilli</taxon>
        <taxon>Bacillales</taxon>
        <taxon>Bacillaceae</taxon>
        <taxon>Aquibacillus</taxon>
    </lineage>
</organism>
<evidence type="ECO:0000313" key="2">
    <source>
        <dbReference type="Proteomes" id="UP001145072"/>
    </source>
</evidence>
<keyword evidence="2" id="KW-1185">Reference proteome</keyword>
<name>A0A9X3WME9_9BACI</name>
<sequence length="65" mass="7428">MNQEVKVVEELQKMMTTNEVPVSVQEDINELCQKFSQGTASLNELQHGDPFIEEVVQKAIKRIEP</sequence>
<dbReference type="EMBL" id="JAMQJZ010000004">
    <property type="protein sequence ID" value="MDC3419999.1"/>
    <property type="molecule type" value="Genomic_DNA"/>
</dbReference>